<gene>
    <name evidence="3" type="ORF">TSPGSL018_6141</name>
</gene>
<feature type="domain" description="SPX" evidence="2">
    <location>
        <begin position="1"/>
        <end position="235"/>
    </location>
</feature>
<evidence type="ECO:0000313" key="3">
    <source>
        <dbReference type="EMBL" id="JAC69540.1"/>
    </source>
</evidence>
<feature type="compositionally biased region" description="Polar residues" evidence="1">
    <location>
        <begin position="95"/>
        <end position="120"/>
    </location>
</feature>
<evidence type="ECO:0000256" key="1">
    <source>
        <dbReference type="SAM" id="MobiDB-lite"/>
    </source>
</evidence>
<protein>
    <recommendedName>
        <fullName evidence="2">SPX domain-containing protein</fullName>
    </recommendedName>
</protein>
<dbReference type="PANTHER" id="PTHR45978">
    <property type="entry name" value="SPX DOMAIN-CONTAINING PROTEIN 3"/>
    <property type="match status" value="1"/>
</dbReference>
<dbReference type="InterPro" id="IPR031142">
    <property type="entry name" value="SPX_prot"/>
</dbReference>
<evidence type="ECO:0000259" key="2">
    <source>
        <dbReference type="PROSITE" id="PS51382"/>
    </source>
</evidence>
<feature type="compositionally biased region" description="Basic and acidic residues" evidence="1">
    <location>
        <begin position="57"/>
        <end position="67"/>
    </location>
</feature>
<reference evidence="3" key="1">
    <citation type="submission" date="2014-05" db="EMBL/GenBank/DDBJ databases">
        <title>The transcriptome of the halophilic microalga Tetraselmis sp. GSL018 isolated from the Great Salt Lake, Utah.</title>
        <authorList>
            <person name="Jinkerson R.E."/>
            <person name="D'Adamo S."/>
            <person name="Posewitz M.C."/>
        </authorList>
    </citation>
    <scope>NUCLEOTIDE SEQUENCE</scope>
    <source>
        <strain evidence="3">GSL018</strain>
    </source>
</reference>
<organism evidence="3">
    <name type="scientific">Tetraselmis sp. GSL018</name>
    <dbReference type="NCBI Taxonomy" id="582737"/>
    <lineage>
        <taxon>Eukaryota</taxon>
        <taxon>Viridiplantae</taxon>
        <taxon>Chlorophyta</taxon>
        <taxon>core chlorophytes</taxon>
        <taxon>Chlorodendrophyceae</taxon>
        <taxon>Chlorodendrales</taxon>
        <taxon>Chlorodendraceae</taxon>
        <taxon>Tetraselmis</taxon>
    </lineage>
</organism>
<proteinExistence type="predicted"/>
<dbReference type="EMBL" id="GBEZ01016739">
    <property type="protein sequence ID" value="JAC69540.1"/>
    <property type="molecule type" value="Transcribed_RNA"/>
</dbReference>
<feature type="compositionally biased region" description="Basic and acidic residues" evidence="1">
    <location>
        <begin position="76"/>
        <end position="88"/>
    </location>
</feature>
<feature type="region of interest" description="Disordered" evidence="1">
    <location>
        <begin position="358"/>
        <end position="386"/>
    </location>
</feature>
<dbReference type="Pfam" id="PF03105">
    <property type="entry name" value="SPX"/>
    <property type="match status" value="1"/>
</dbReference>
<sequence>MKFGRLLKDATVGQPGVQNLADCYKAMKKLIKAWKKEQEDLESIASAEITPYGAGPRSKDSDSDCSEHSVSVSGRDANEKGGEGRSKEPVAIAKLSSQQARQAKSSTQAGKDASITTSTSSHRKLEQEGLPEQHNGPQSRDTSFVEALSVHLARLNNFYLESEEAVLAEVETLVAECEEDLQVPEALKLLERVKAAYAKGCDALWWSISATKATTKLDKKMKKHVTCSMEMAGGGVDLLSQPFVFTANLTAGLQSLERMISQLSSRVAGGEAQARQERPPELRLAIGLREGNGGAAAPDWALPRLGHGEPLEAAEPCSTLSLGLGIGASARSLEGRMLPPRRALHACEEDFRLSIGMKRKLEPEEDPVAGAAAAEGSAGGSDPHPS</sequence>
<accession>A0A061RFU0</accession>
<dbReference type="PANTHER" id="PTHR45978:SF7">
    <property type="entry name" value="SPX DOMAIN-CONTAINING PROTEIN 4"/>
    <property type="match status" value="1"/>
</dbReference>
<feature type="compositionally biased region" description="Low complexity" evidence="1">
    <location>
        <begin position="368"/>
        <end position="386"/>
    </location>
</feature>
<feature type="region of interest" description="Disordered" evidence="1">
    <location>
        <begin position="45"/>
        <end position="142"/>
    </location>
</feature>
<name>A0A061RFU0_9CHLO</name>
<dbReference type="InterPro" id="IPR004331">
    <property type="entry name" value="SPX_dom"/>
</dbReference>
<dbReference type="AlphaFoldDB" id="A0A061RFU0"/>
<dbReference type="PROSITE" id="PS51382">
    <property type="entry name" value="SPX"/>
    <property type="match status" value="1"/>
</dbReference>
<dbReference type="GO" id="GO:0016036">
    <property type="term" value="P:cellular response to phosphate starvation"/>
    <property type="evidence" value="ECO:0007669"/>
    <property type="project" value="InterPro"/>
</dbReference>